<keyword evidence="1" id="KW-0443">Lipid metabolism</keyword>
<dbReference type="Proteomes" id="UP001162891">
    <property type="component" value="Chromosome"/>
</dbReference>
<evidence type="ECO:0000313" key="3">
    <source>
        <dbReference type="EMBL" id="BDG04733.1"/>
    </source>
</evidence>
<sequence length="450" mass="48278">MRASILCVAAVAAAIGCTHWPENAPLARHDPRTGYRLENVRRANQSEDLLLFVSFSGGGTRAAALAYGALEELARTEVAAGGARHRLLDEVDVISAVSGGTFTATYYALRGDRIFDEFEGKFLKRDVEHAIAARVLSPANWFRLMSGTFSRSDLAAELYDETVFDRATYGDLLRSGGPFVVVNGADVTTGARFPFTQESFDVLCSDLSAFPVARAVATSSALPPMLTPISLKNRAGSCGWHEPAWAAATGSGASLGRGGLRGRELRSYADAVERPYVHLFDGGIADNLGLRALVEALDTIATAPPSLAPGLPGGPRTVVAIVVNAQRDPPRDWDRSAEPPGKGSLLDQARSIPVDRYSLEVVEAARDQLARWARAAPGRSAFLVEVTFEAISDPAERRWVRELPTSFHLEDGQVDRLREIAGRLLRESPEFRKVVAALGGAPSASTRSAP</sequence>
<evidence type="ECO:0000256" key="1">
    <source>
        <dbReference type="ARBA" id="ARBA00023098"/>
    </source>
</evidence>
<dbReference type="Pfam" id="PF01734">
    <property type="entry name" value="Patatin"/>
    <property type="match status" value="1"/>
</dbReference>
<reference evidence="4" key="1">
    <citation type="journal article" date="2022" name="Int. J. Syst. Evol. Microbiol.">
        <title>Anaeromyxobacter oryzae sp. nov., Anaeromyxobacter diazotrophicus sp. nov. and Anaeromyxobacter paludicola sp. nov., isolated from paddy soils.</title>
        <authorList>
            <person name="Itoh H."/>
            <person name="Xu Z."/>
            <person name="Mise K."/>
            <person name="Masuda Y."/>
            <person name="Ushijima N."/>
            <person name="Hayakawa C."/>
            <person name="Shiratori Y."/>
            <person name="Senoo K."/>
        </authorList>
    </citation>
    <scope>NUCLEOTIDE SEQUENCE [LARGE SCALE GENOMIC DNA]</scope>
    <source>
        <strain evidence="4">Red232</strain>
    </source>
</reference>
<dbReference type="RefSeq" id="WP_248353201.1">
    <property type="nucleotide sequence ID" value="NZ_AP025591.1"/>
</dbReference>
<dbReference type="Gene3D" id="3.40.1090.10">
    <property type="entry name" value="Cytosolic phospholipase A2 catalytic domain"/>
    <property type="match status" value="1"/>
</dbReference>
<dbReference type="PROSITE" id="PS51257">
    <property type="entry name" value="PROKAR_LIPOPROTEIN"/>
    <property type="match status" value="1"/>
</dbReference>
<accession>A0ABM7WYX2</accession>
<proteinExistence type="predicted"/>
<dbReference type="InterPro" id="IPR016035">
    <property type="entry name" value="Acyl_Trfase/lysoPLipase"/>
</dbReference>
<keyword evidence="3" id="KW-0449">Lipoprotein</keyword>
<feature type="domain" description="PNPLA" evidence="2">
    <location>
        <begin position="54"/>
        <end position="293"/>
    </location>
</feature>
<organism evidence="3 4">
    <name type="scientific">Anaeromyxobacter oryzae</name>
    <dbReference type="NCBI Taxonomy" id="2918170"/>
    <lineage>
        <taxon>Bacteria</taxon>
        <taxon>Pseudomonadati</taxon>
        <taxon>Myxococcota</taxon>
        <taxon>Myxococcia</taxon>
        <taxon>Myxococcales</taxon>
        <taxon>Cystobacterineae</taxon>
        <taxon>Anaeromyxobacteraceae</taxon>
        <taxon>Anaeromyxobacter</taxon>
    </lineage>
</organism>
<protein>
    <submittedName>
        <fullName evidence="3">Lipoprotein</fullName>
    </submittedName>
</protein>
<dbReference type="SUPFAM" id="SSF52151">
    <property type="entry name" value="FabD/lysophospholipase-like"/>
    <property type="match status" value="1"/>
</dbReference>
<evidence type="ECO:0000313" key="4">
    <source>
        <dbReference type="Proteomes" id="UP001162891"/>
    </source>
</evidence>
<gene>
    <name evidence="3" type="ORF">AMOR_37290</name>
</gene>
<name>A0ABM7WYX2_9BACT</name>
<dbReference type="InterPro" id="IPR002641">
    <property type="entry name" value="PNPLA_dom"/>
</dbReference>
<dbReference type="EMBL" id="AP025591">
    <property type="protein sequence ID" value="BDG04733.1"/>
    <property type="molecule type" value="Genomic_DNA"/>
</dbReference>
<evidence type="ECO:0000259" key="2">
    <source>
        <dbReference type="Pfam" id="PF01734"/>
    </source>
</evidence>
<keyword evidence="4" id="KW-1185">Reference proteome</keyword>